<keyword evidence="4" id="KW-1185">Reference proteome</keyword>
<feature type="coiled-coil region" evidence="1">
    <location>
        <begin position="46"/>
        <end position="99"/>
    </location>
</feature>
<name>A2D7J4_TRIV3</name>
<sequence length="229" mass="27059">MSGRKALAQIAKNQNQTQVFQKHTRREGCFSTKQKNKQETNDDSLIAELESEINQQEDMQEAAKQWDEKYYQIKLEQNINELNNRFQAAINEYNTLQNDIAILSVLNEQYSHYCSQLAELYNYAKKQTEETKDDNFQQNIENMVNQFNIPDEDKLPDVEYQIRNFDNPCDANNMSEFIEEFRNLNKEIQNLQEQRKSDTIKLEDTKDSIEKLHLLINLSFQDLGLISNE</sequence>
<dbReference type="Proteomes" id="UP000001542">
    <property type="component" value="Unassembled WGS sequence"/>
</dbReference>
<evidence type="ECO:0000256" key="2">
    <source>
        <dbReference type="SAM" id="MobiDB-lite"/>
    </source>
</evidence>
<evidence type="ECO:0000256" key="1">
    <source>
        <dbReference type="SAM" id="Coils"/>
    </source>
</evidence>
<feature type="region of interest" description="Disordered" evidence="2">
    <location>
        <begin position="1"/>
        <end position="42"/>
    </location>
</feature>
<proteinExistence type="predicted"/>
<reference evidence="3" key="2">
    <citation type="journal article" date="2007" name="Science">
        <title>Draft genome sequence of the sexually transmitted pathogen Trichomonas vaginalis.</title>
        <authorList>
            <person name="Carlton J.M."/>
            <person name="Hirt R.P."/>
            <person name="Silva J.C."/>
            <person name="Delcher A.L."/>
            <person name="Schatz M."/>
            <person name="Zhao Q."/>
            <person name="Wortman J.R."/>
            <person name="Bidwell S.L."/>
            <person name="Alsmark U.C.M."/>
            <person name="Besteiro S."/>
            <person name="Sicheritz-Ponten T."/>
            <person name="Noel C.J."/>
            <person name="Dacks J.B."/>
            <person name="Foster P.G."/>
            <person name="Simillion C."/>
            <person name="Van de Peer Y."/>
            <person name="Miranda-Saavedra D."/>
            <person name="Barton G.J."/>
            <person name="Westrop G.D."/>
            <person name="Mueller S."/>
            <person name="Dessi D."/>
            <person name="Fiori P.L."/>
            <person name="Ren Q."/>
            <person name="Paulsen I."/>
            <person name="Zhang H."/>
            <person name="Bastida-Corcuera F.D."/>
            <person name="Simoes-Barbosa A."/>
            <person name="Brown M.T."/>
            <person name="Hayes R.D."/>
            <person name="Mukherjee M."/>
            <person name="Okumura C.Y."/>
            <person name="Schneider R."/>
            <person name="Smith A.J."/>
            <person name="Vanacova S."/>
            <person name="Villalvazo M."/>
            <person name="Haas B.J."/>
            <person name="Pertea M."/>
            <person name="Feldblyum T.V."/>
            <person name="Utterback T.R."/>
            <person name="Shu C.L."/>
            <person name="Osoegawa K."/>
            <person name="de Jong P.J."/>
            <person name="Hrdy I."/>
            <person name="Horvathova L."/>
            <person name="Zubacova Z."/>
            <person name="Dolezal P."/>
            <person name="Malik S.B."/>
            <person name="Logsdon J.M. Jr."/>
            <person name="Henze K."/>
            <person name="Gupta A."/>
            <person name="Wang C.C."/>
            <person name="Dunne R.L."/>
            <person name="Upcroft J.A."/>
            <person name="Upcroft P."/>
            <person name="White O."/>
            <person name="Salzberg S.L."/>
            <person name="Tang P."/>
            <person name="Chiu C.-H."/>
            <person name="Lee Y.-S."/>
            <person name="Embley T.M."/>
            <person name="Coombs G.H."/>
            <person name="Mottram J.C."/>
            <person name="Tachezy J."/>
            <person name="Fraser-Liggett C.M."/>
            <person name="Johnson P.J."/>
        </authorList>
    </citation>
    <scope>NUCLEOTIDE SEQUENCE [LARGE SCALE GENOMIC DNA]</scope>
    <source>
        <strain evidence="3">G3</strain>
    </source>
</reference>
<dbReference type="VEuPathDB" id="TrichDB:TVAGG3_0993540"/>
<organism evidence="3 4">
    <name type="scientific">Trichomonas vaginalis (strain ATCC PRA-98 / G3)</name>
    <dbReference type="NCBI Taxonomy" id="412133"/>
    <lineage>
        <taxon>Eukaryota</taxon>
        <taxon>Metamonada</taxon>
        <taxon>Parabasalia</taxon>
        <taxon>Trichomonadida</taxon>
        <taxon>Trichomonadidae</taxon>
        <taxon>Trichomonas</taxon>
    </lineage>
</organism>
<dbReference type="AlphaFoldDB" id="A2D7J4"/>
<dbReference type="VEuPathDB" id="TrichDB:TVAG_120490"/>
<dbReference type="InParanoid" id="A2D7J4"/>
<feature type="compositionally biased region" description="Polar residues" evidence="2">
    <location>
        <begin position="11"/>
        <end position="21"/>
    </location>
</feature>
<dbReference type="SMR" id="A2D7J4"/>
<dbReference type="EMBL" id="DS113177">
    <property type="protein sequence ID" value="EAY23711.1"/>
    <property type="molecule type" value="Genomic_DNA"/>
</dbReference>
<evidence type="ECO:0000313" key="3">
    <source>
        <dbReference type="EMBL" id="EAY23711.1"/>
    </source>
</evidence>
<gene>
    <name evidence="3" type="ORF">TVAG_120490</name>
</gene>
<dbReference type="RefSeq" id="XP_001276959.1">
    <property type="nucleotide sequence ID" value="XM_001276958.1"/>
</dbReference>
<dbReference type="KEGG" id="tva:4720677"/>
<protein>
    <submittedName>
        <fullName evidence="3">Uncharacterized protein</fullName>
    </submittedName>
</protein>
<keyword evidence="1" id="KW-0175">Coiled coil</keyword>
<feature type="coiled-coil region" evidence="1">
    <location>
        <begin position="174"/>
        <end position="208"/>
    </location>
</feature>
<evidence type="ECO:0000313" key="4">
    <source>
        <dbReference type="Proteomes" id="UP000001542"/>
    </source>
</evidence>
<accession>A2D7J4</accession>
<reference evidence="3" key="1">
    <citation type="submission" date="2006-10" db="EMBL/GenBank/DDBJ databases">
        <authorList>
            <person name="Amadeo P."/>
            <person name="Zhao Q."/>
            <person name="Wortman J."/>
            <person name="Fraser-Liggett C."/>
            <person name="Carlton J."/>
        </authorList>
    </citation>
    <scope>NUCLEOTIDE SEQUENCE</scope>
    <source>
        <strain evidence="3">G3</strain>
    </source>
</reference>